<name>A0A0F9L3S3_9ZZZZ</name>
<dbReference type="EMBL" id="LAZR01013349">
    <property type="protein sequence ID" value="KKM22370.1"/>
    <property type="molecule type" value="Genomic_DNA"/>
</dbReference>
<dbReference type="InterPro" id="IPR029044">
    <property type="entry name" value="Nucleotide-diphossugar_trans"/>
</dbReference>
<proteinExistence type="predicted"/>
<dbReference type="AlphaFoldDB" id="A0A0F9L3S3"/>
<dbReference type="Gene3D" id="3.90.550.10">
    <property type="entry name" value="Spore Coat Polysaccharide Biosynthesis Protein SpsA, Chain A"/>
    <property type="match status" value="1"/>
</dbReference>
<accession>A0A0F9L3S3</accession>
<gene>
    <name evidence="2" type="ORF">LCGC14_1626050</name>
</gene>
<evidence type="ECO:0000313" key="2">
    <source>
        <dbReference type="EMBL" id="KKM22370.1"/>
    </source>
</evidence>
<organism evidence="2">
    <name type="scientific">marine sediment metagenome</name>
    <dbReference type="NCBI Taxonomy" id="412755"/>
    <lineage>
        <taxon>unclassified sequences</taxon>
        <taxon>metagenomes</taxon>
        <taxon>ecological metagenomes</taxon>
    </lineage>
</organism>
<feature type="domain" description="Glycosyltransferase 2-like" evidence="1">
    <location>
        <begin position="10"/>
        <end position="50"/>
    </location>
</feature>
<comment type="caution">
    <text evidence="2">The sequence shown here is derived from an EMBL/GenBank/DDBJ whole genome shotgun (WGS) entry which is preliminary data.</text>
</comment>
<protein>
    <recommendedName>
        <fullName evidence="1">Glycosyltransferase 2-like domain-containing protein</fullName>
    </recommendedName>
</protein>
<evidence type="ECO:0000259" key="1">
    <source>
        <dbReference type="Pfam" id="PF00535"/>
    </source>
</evidence>
<dbReference type="InterPro" id="IPR001173">
    <property type="entry name" value="Glyco_trans_2-like"/>
</dbReference>
<dbReference type="Pfam" id="PF00535">
    <property type="entry name" value="Glycos_transf_2"/>
    <property type="match status" value="1"/>
</dbReference>
<dbReference type="SUPFAM" id="SSF53448">
    <property type="entry name" value="Nucleotide-diphospho-sugar transferases"/>
    <property type="match status" value="1"/>
</dbReference>
<reference evidence="2" key="1">
    <citation type="journal article" date="2015" name="Nature">
        <title>Complex archaea that bridge the gap between prokaryotes and eukaryotes.</title>
        <authorList>
            <person name="Spang A."/>
            <person name="Saw J.H."/>
            <person name="Jorgensen S.L."/>
            <person name="Zaremba-Niedzwiedzka K."/>
            <person name="Martijn J."/>
            <person name="Lind A.E."/>
            <person name="van Eijk R."/>
            <person name="Schleper C."/>
            <person name="Guy L."/>
            <person name="Ettema T.J."/>
        </authorList>
    </citation>
    <scope>NUCLEOTIDE SEQUENCE</scope>
</reference>
<sequence length="221" mass="24843">MTKIAGALLCRNEEGRYLEEVLTDVARFCDEIVVVDDGSTDDTRRICEEHGAVVSGEGHKNPSGDVSNGGFWGTDETTPRAELWRRASELAGSSGWIYVADCDHLLAGITPDDFRTLCRAENVNAWAFRLLDCWEARDRHRVDGFWQAWLHPRPWLLRESPERDFRPVWKTRGIHAGHVPSNYPLRIGVAPGFAAIQHLGYVGAKDRAEKAQKYLNLGVSE</sequence>